<protein>
    <submittedName>
        <fullName evidence="2">Uncharacterized protein</fullName>
    </submittedName>
</protein>
<dbReference type="EMBL" id="JAACJL010000016">
    <property type="protein sequence ID" value="KAF4619767.1"/>
    <property type="molecule type" value="Genomic_DNA"/>
</dbReference>
<feature type="compositionally biased region" description="Polar residues" evidence="1">
    <location>
        <begin position="1"/>
        <end position="11"/>
    </location>
</feature>
<evidence type="ECO:0000313" key="2">
    <source>
        <dbReference type="EMBL" id="KAF4619767.1"/>
    </source>
</evidence>
<proteinExistence type="predicted"/>
<reference evidence="2 3" key="1">
    <citation type="submission" date="2019-12" db="EMBL/GenBank/DDBJ databases">
        <authorList>
            <person name="Floudas D."/>
            <person name="Bentzer J."/>
            <person name="Ahren D."/>
            <person name="Johansson T."/>
            <person name="Persson P."/>
            <person name="Tunlid A."/>
        </authorList>
    </citation>
    <scope>NUCLEOTIDE SEQUENCE [LARGE SCALE GENOMIC DNA]</scope>
    <source>
        <strain evidence="2 3">CBS 102.39</strain>
    </source>
</reference>
<comment type="caution">
    <text evidence="2">The sequence shown here is derived from an EMBL/GenBank/DDBJ whole genome shotgun (WGS) entry which is preliminary data.</text>
</comment>
<accession>A0A8H4VRU6</accession>
<evidence type="ECO:0000313" key="3">
    <source>
        <dbReference type="Proteomes" id="UP000521872"/>
    </source>
</evidence>
<keyword evidence="3" id="KW-1185">Reference proteome</keyword>
<evidence type="ECO:0000256" key="1">
    <source>
        <dbReference type="SAM" id="MobiDB-lite"/>
    </source>
</evidence>
<dbReference type="AlphaFoldDB" id="A0A8H4VRU6"/>
<name>A0A8H4VRU6_9AGAR</name>
<feature type="compositionally biased region" description="Polar residues" evidence="1">
    <location>
        <begin position="25"/>
        <end position="39"/>
    </location>
</feature>
<sequence length="113" mass="12529">MSTTPLSSPRQSKAPATPTFATPRRTYSTFTTPNNATRQNNNESPTSTLSETSSRPGNRFNLDTQRDGIFNINNGFANSAGTARRVVIRSDPSMLTCFDPADKELYNLWAPRR</sequence>
<gene>
    <name evidence="2" type="ORF">D9613_005025</name>
</gene>
<feature type="region of interest" description="Disordered" evidence="1">
    <location>
        <begin position="1"/>
        <end position="65"/>
    </location>
</feature>
<feature type="compositionally biased region" description="Low complexity" evidence="1">
    <location>
        <begin position="40"/>
        <end position="54"/>
    </location>
</feature>
<organism evidence="2 3">
    <name type="scientific">Agrocybe pediades</name>
    <dbReference type="NCBI Taxonomy" id="84607"/>
    <lineage>
        <taxon>Eukaryota</taxon>
        <taxon>Fungi</taxon>
        <taxon>Dikarya</taxon>
        <taxon>Basidiomycota</taxon>
        <taxon>Agaricomycotina</taxon>
        <taxon>Agaricomycetes</taxon>
        <taxon>Agaricomycetidae</taxon>
        <taxon>Agaricales</taxon>
        <taxon>Agaricineae</taxon>
        <taxon>Strophariaceae</taxon>
        <taxon>Agrocybe</taxon>
    </lineage>
</organism>
<dbReference type="Proteomes" id="UP000521872">
    <property type="component" value="Unassembled WGS sequence"/>
</dbReference>
<feature type="compositionally biased region" description="Low complexity" evidence="1">
    <location>
        <begin position="14"/>
        <end position="23"/>
    </location>
</feature>